<accession>A0ABW8LNV9</accession>
<dbReference type="SUPFAM" id="SSF51679">
    <property type="entry name" value="Bacterial luciferase-like"/>
    <property type="match status" value="1"/>
</dbReference>
<sequence length="331" mass="35292">MIDLPLSALEVAMVQAGTRAVDTLRDTTAFAQRLDALGYRRLWYAEHHHSPAIGAFPPVVLTAHAAASTSAIRLGSGGVLAPNHAPIMLAEQFGTLAALHPDRIDLGIGRGPGTFDESTARALRRGAGPTTDDEYRDDVASTLRFLVDEVALGPLPEPWLLSSSTAGAALAAELGLPIAFAHHIRPDNTLAALDHYRAHFSPSPWCDRPRVLVCVETVCAETQEEAIRLAGPMNVVKAGLLKGHSEIPFPTPAEASAHPFTEEERQVLAAFGAQQAHGTPETVVRRLAELADATGADELMLVTPVYALAARLRSYGLVKQHAQGPRPAAHR</sequence>
<evidence type="ECO:0000313" key="4">
    <source>
        <dbReference type="Proteomes" id="UP001620295"/>
    </source>
</evidence>
<feature type="domain" description="Luciferase-like" evidence="2">
    <location>
        <begin position="18"/>
        <end position="294"/>
    </location>
</feature>
<dbReference type="RefSeq" id="WP_358643537.1">
    <property type="nucleotide sequence ID" value="NZ_JBFACG010000025.1"/>
</dbReference>
<dbReference type="InterPro" id="IPR011251">
    <property type="entry name" value="Luciferase-like_dom"/>
</dbReference>
<dbReference type="PANTHER" id="PTHR30137">
    <property type="entry name" value="LUCIFERASE-LIKE MONOOXYGENASE"/>
    <property type="match status" value="1"/>
</dbReference>
<dbReference type="InterPro" id="IPR036661">
    <property type="entry name" value="Luciferase-like_sf"/>
</dbReference>
<evidence type="ECO:0000259" key="2">
    <source>
        <dbReference type="Pfam" id="PF00296"/>
    </source>
</evidence>
<dbReference type="Pfam" id="PF00296">
    <property type="entry name" value="Bac_luciferase"/>
    <property type="match status" value="1"/>
</dbReference>
<dbReference type="PANTHER" id="PTHR30137:SF6">
    <property type="entry name" value="LUCIFERASE-LIKE MONOOXYGENASE"/>
    <property type="match status" value="1"/>
</dbReference>
<dbReference type="EMBL" id="JBJDQH010000007">
    <property type="protein sequence ID" value="MFK4267524.1"/>
    <property type="molecule type" value="Genomic_DNA"/>
</dbReference>
<comment type="similarity">
    <text evidence="1">To bacterial alkanal monooxygenase alpha and beta chains.</text>
</comment>
<evidence type="ECO:0000256" key="1">
    <source>
        <dbReference type="ARBA" id="ARBA00007789"/>
    </source>
</evidence>
<keyword evidence="3" id="KW-0560">Oxidoreductase</keyword>
<dbReference type="EC" id="1.-.-.-" evidence="3"/>
<dbReference type="NCBIfam" id="TIGR03558">
    <property type="entry name" value="oxido_grp_1"/>
    <property type="match status" value="1"/>
</dbReference>
<comment type="caution">
    <text evidence="3">The sequence shown here is derived from an EMBL/GenBank/DDBJ whole genome shotgun (WGS) entry which is preliminary data.</text>
</comment>
<dbReference type="Proteomes" id="UP001620295">
    <property type="component" value="Unassembled WGS sequence"/>
</dbReference>
<evidence type="ECO:0000313" key="3">
    <source>
        <dbReference type="EMBL" id="MFK4267524.1"/>
    </source>
</evidence>
<dbReference type="GO" id="GO:0016491">
    <property type="term" value="F:oxidoreductase activity"/>
    <property type="evidence" value="ECO:0007669"/>
    <property type="project" value="UniProtKB-KW"/>
</dbReference>
<reference evidence="3 4" key="1">
    <citation type="submission" date="2024-11" db="EMBL/GenBank/DDBJ databases">
        <title>The Natural Products Discovery Center: Release of the First 8490 Sequenced Strains for Exploring Actinobacteria Biosynthetic Diversity.</title>
        <authorList>
            <person name="Kalkreuter E."/>
            <person name="Kautsar S.A."/>
            <person name="Yang D."/>
            <person name="Bader C.D."/>
            <person name="Teijaro C.N."/>
            <person name="Fluegel L."/>
            <person name="Davis C.M."/>
            <person name="Simpson J.R."/>
            <person name="Lauterbach L."/>
            <person name="Steele A.D."/>
            <person name="Gui C."/>
            <person name="Meng S."/>
            <person name="Li G."/>
            <person name="Viehrig K."/>
            <person name="Ye F."/>
            <person name="Su P."/>
            <person name="Kiefer A.F."/>
            <person name="Nichols A."/>
            <person name="Cepeda A.J."/>
            <person name="Yan W."/>
            <person name="Fan B."/>
            <person name="Jiang Y."/>
            <person name="Adhikari A."/>
            <person name="Zheng C.-J."/>
            <person name="Schuster L."/>
            <person name="Cowan T.M."/>
            <person name="Smanski M.J."/>
            <person name="Chevrette M.G."/>
            <person name="De Carvalho L.P.S."/>
            <person name="Shen B."/>
        </authorList>
    </citation>
    <scope>NUCLEOTIDE SEQUENCE [LARGE SCALE GENOMIC DNA]</scope>
    <source>
        <strain evidence="3 4">NPDC020863</strain>
    </source>
</reference>
<protein>
    <submittedName>
        <fullName evidence="3">MsnO8 family LLM class oxidoreductase</fullName>
        <ecNumber evidence="3">1.-.-.-</ecNumber>
    </submittedName>
</protein>
<proteinExistence type="predicted"/>
<gene>
    <name evidence="3" type="ORF">ACI2L5_21685</name>
</gene>
<name>A0ABW8LNV9_9ACTN</name>
<dbReference type="InterPro" id="IPR050766">
    <property type="entry name" value="Bact_Lucif_Oxidored"/>
</dbReference>
<dbReference type="InterPro" id="IPR019949">
    <property type="entry name" value="CmoO-like"/>
</dbReference>
<organism evidence="3 4">
    <name type="scientific">Streptomyces milbemycinicus</name>
    <dbReference type="NCBI Taxonomy" id="476552"/>
    <lineage>
        <taxon>Bacteria</taxon>
        <taxon>Bacillati</taxon>
        <taxon>Actinomycetota</taxon>
        <taxon>Actinomycetes</taxon>
        <taxon>Kitasatosporales</taxon>
        <taxon>Streptomycetaceae</taxon>
        <taxon>Streptomyces</taxon>
    </lineage>
</organism>
<dbReference type="Gene3D" id="3.20.20.30">
    <property type="entry name" value="Luciferase-like domain"/>
    <property type="match status" value="1"/>
</dbReference>
<keyword evidence="4" id="KW-1185">Reference proteome</keyword>